<dbReference type="Proteomes" id="UP000824782">
    <property type="component" value="Unassembled WGS sequence"/>
</dbReference>
<comment type="caution">
    <text evidence="1">The sequence shown here is derived from an EMBL/GenBank/DDBJ whole genome shotgun (WGS) entry which is preliminary data.</text>
</comment>
<proteinExistence type="predicted"/>
<organism evidence="1 2">
    <name type="scientific">Engystomops pustulosus</name>
    <name type="common">Tungara frog</name>
    <name type="synonym">Physalaemus pustulosus</name>
    <dbReference type="NCBI Taxonomy" id="76066"/>
    <lineage>
        <taxon>Eukaryota</taxon>
        <taxon>Metazoa</taxon>
        <taxon>Chordata</taxon>
        <taxon>Craniata</taxon>
        <taxon>Vertebrata</taxon>
        <taxon>Euteleostomi</taxon>
        <taxon>Amphibia</taxon>
        <taxon>Batrachia</taxon>
        <taxon>Anura</taxon>
        <taxon>Neobatrachia</taxon>
        <taxon>Hyloidea</taxon>
        <taxon>Leptodactylidae</taxon>
        <taxon>Leiuperinae</taxon>
        <taxon>Engystomops</taxon>
    </lineage>
</organism>
<name>A0AAV6ZA41_ENGPU</name>
<evidence type="ECO:0000313" key="2">
    <source>
        <dbReference type="Proteomes" id="UP000824782"/>
    </source>
</evidence>
<evidence type="ECO:0000313" key="1">
    <source>
        <dbReference type="EMBL" id="KAG8542803.1"/>
    </source>
</evidence>
<gene>
    <name evidence="1" type="ORF">GDO81_026088</name>
</gene>
<sequence length="82" mass="9437">MSQAQTGTWMRADIETQQSLRRCRLTSFINTQPHVENTENHLYRGVKRALSPERQNGAHLLTWSLHDPRCALFAGMPICRDS</sequence>
<dbReference type="AlphaFoldDB" id="A0AAV6ZA41"/>
<keyword evidence="2" id="KW-1185">Reference proteome</keyword>
<reference evidence="1" key="1">
    <citation type="thesis" date="2020" institute="ProQuest LLC" country="789 East Eisenhower Parkway, Ann Arbor, MI, USA">
        <title>Comparative Genomics and Chromosome Evolution.</title>
        <authorList>
            <person name="Mudd A.B."/>
        </authorList>
    </citation>
    <scope>NUCLEOTIDE SEQUENCE</scope>
    <source>
        <strain evidence="1">237g6f4</strain>
        <tissue evidence="1">Blood</tissue>
    </source>
</reference>
<protein>
    <submittedName>
        <fullName evidence="1">Uncharacterized protein</fullName>
    </submittedName>
</protein>
<accession>A0AAV6ZA41</accession>
<dbReference type="EMBL" id="WNYA01004432">
    <property type="protein sequence ID" value="KAG8542803.1"/>
    <property type="molecule type" value="Genomic_DNA"/>
</dbReference>